<gene>
    <name evidence="2" type="ORF">M5G18_11645</name>
</gene>
<dbReference type="EMBL" id="JAMDGS010000007">
    <property type="protein sequence ID" value="MDD1125241.1"/>
    <property type="molecule type" value="Genomic_DNA"/>
</dbReference>
<sequence length="309" mass="34740">MKKPQCGNTEASENEINFEEEIVMSNHSTAESNVIPFRFDKKEVRTLLIDDQPWFVAADVCNSLSIVNTTRALSRLDDDEKALHSMKGSRNMQELNVVNESGLYSLILTSRKDDARRFKKWITSEVLPAIRKHGHYVDHHGAMGDLVGAVIGTSGENVLDRVIDQKASPVPHSLQRSFKQTMKSRLRSRFNVHRTALIPAECLADACNFVAAYALEGEWIGRPDTDGLFFNNQEVAHIYLLMSRHFCLMDDREAILASARTLDSRVLMRVFDQINEGRSSFAALDARRSEIYSIYRANGCSPGGYAIVA</sequence>
<organism evidence="2 3">
    <name type="scientific">Pseudomonas aphyarum</name>
    <dbReference type="NCBI Taxonomy" id="2942629"/>
    <lineage>
        <taxon>Bacteria</taxon>
        <taxon>Pseudomonadati</taxon>
        <taxon>Pseudomonadota</taxon>
        <taxon>Gammaproteobacteria</taxon>
        <taxon>Pseudomonadales</taxon>
        <taxon>Pseudomonadaceae</taxon>
        <taxon>Pseudomonas</taxon>
    </lineage>
</organism>
<feature type="domain" description="Bro-N" evidence="1">
    <location>
        <begin position="31"/>
        <end position="134"/>
    </location>
</feature>
<dbReference type="PANTHER" id="PTHR36180:SF2">
    <property type="entry name" value="BRO FAMILY PROTEIN"/>
    <property type="match status" value="1"/>
</dbReference>
<dbReference type="PROSITE" id="PS51750">
    <property type="entry name" value="BRO_N"/>
    <property type="match status" value="1"/>
</dbReference>
<dbReference type="InterPro" id="IPR003497">
    <property type="entry name" value="BRO_N_domain"/>
</dbReference>
<evidence type="ECO:0000259" key="1">
    <source>
        <dbReference type="PROSITE" id="PS51750"/>
    </source>
</evidence>
<keyword evidence="3" id="KW-1185">Reference proteome</keyword>
<protein>
    <submittedName>
        <fullName evidence="2">Phage repressor protein</fullName>
    </submittedName>
</protein>
<name>A0ABT5PMW2_9PSED</name>
<accession>A0ABT5PMW2</accession>
<comment type="caution">
    <text evidence="2">The sequence shown here is derived from an EMBL/GenBank/DDBJ whole genome shotgun (WGS) entry which is preliminary data.</text>
</comment>
<proteinExistence type="predicted"/>
<evidence type="ECO:0000313" key="3">
    <source>
        <dbReference type="Proteomes" id="UP001150531"/>
    </source>
</evidence>
<dbReference type="SMART" id="SM01040">
    <property type="entry name" value="Bro-N"/>
    <property type="match status" value="1"/>
</dbReference>
<dbReference type="PANTHER" id="PTHR36180">
    <property type="entry name" value="DNA-BINDING PROTEIN-RELATED-RELATED"/>
    <property type="match status" value="1"/>
</dbReference>
<dbReference type="Proteomes" id="UP001150531">
    <property type="component" value="Unassembled WGS sequence"/>
</dbReference>
<evidence type="ECO:0000313" key="2">
    <source>
        <dbReference type="EMBL" id="MDD1125241.1"/>
    </source>
</evidence>
<dbReference type="RefSeq" id="WP_273899889.1">
    <property type="nucleotide sequence ID" value="NZ_JAMDGS010000007.1"/>
</dbReference>
<dbReference type="Pfam" id="PF02498">
    <property type="entry name" value="Bro-N"/>
    <property type="match status" value="1"/>
</dbReference>
<reference evidence="2" key="1">
    <citation type="submission" date="2022-05" db="EMBL/GenBank/DDBJ databases">
        <title>Novel Pseudomonas spp. Isolated from a Rainbow Trout Aquaculture Facility.</title>
        <authorList>
            <person name="Testerman T."/>
            <person name="Graf J."/>
        </authorList>
    </citation>
    <scope>NUCLEOTIDE SEQUENCE</scope>
    <source>
        <strain evidence="2">ID386</strain>
    </source>
</reference>